<feature type="domain" description="HTH tetR-type" evidence="3">
    <location>
        <begin position="16"/>
        <end position="76"/>
    </location>
</feature>
<evidence type="ECO:0000259" key="3">
    <source>
        <dbReference type="PROSITE" id="PS50977"/>
    </source>
</evidence>
<evidence type="ECO:0000313" key="4">
    <source>
        <dbReference type="EMBL" id="MFD1539213.1"/>
    </source>
</evidence>
<gene>
    <name evidence="4" type="ORF">ACFSJ0_19305</name>
</gene>
<accession>A0ABW4G906</accession>
<evidence type="ECO:0000313" key="5">
    <source>
        <dbReference type="Proteomes" id="UP001597097"/>
    </source>
</evidence>
<reference evidence="5" key="1">
    <citation type="journal article" date="2019" name="Int. J. Syst. Evol. Microbiol.">
        <title>The Global Catalogue of Microorganisms (GCM) 10K type strain sequencing project: providing services to taxonomists for standard genome sequencing and annotation.</title>
        <authorList>
            <consortium name="The Broad Institute Genomics Platform"/>
            <consortium name="The Broad Institute Genome Sequencing Center for Infectious Disease"/>
            <person name="Wu L."/>
            <person name="Ma J."/>
        </authorList>
    </citation>
    <scope>NUCLEOTIDE SEQUENCE [LARGE SCALE GENOMIC DNA]</scope>
    <source>
        <strain evidence="5">CGMCC 1.15399</strain>
    </source>
</reference>
<dbReference type="InterPro" id="IPR001647">
    <property type="entry name" value="HTH_TetR"/>
</dbReference>
<dbReference type="PANTHER" id="PTHR30055">
    <property type="entry name" value="HTH-TYPE TRANSCRIPTIONAL REGULATOR RUTR"/>
    <property type="match status" value="1"/>
</dbReference>
<dbReference type="Proteomes" id="UP001597097">
    <property type="component" value="Unassembled WGS sequence"/>
</dbReference>
<evidence type="ECO:0000256" key="1">
    <source>
        <dbReference type="ARBA" id="ARBA00023125"/>
    </source>
</evidence>
<sequence>MTRSVFVRARRPEHKQQRREAILAAARQLAIEVGVRNVSLGGVATAVGLAKSNVVRYFGTREEIYLELAVEEWLDWSDAVVARLATAAAPDDVIAALVDTLTERPLFCDLLGHVSITLEHNISVSAARAFKRAMIGTVDDLGARVALAYPGLTTGEGVELTGAAAALAGVLYPMANPPPALRELYAQDPDIAARCLPFQPTMKRMLAALAVGLPSQR</sequence>
<dbReference type="Pfam" id="PF17929">
    <property type="entry name" value="TetR_C_34"/>
    <property type="match status" value="1"/>
</dbReference>
<dbReference type="PANTHER" id="PTHR30055:SF178">
    <property type="entry name" value="POSSIBLE TRANSCRIPTIONAL REGULATORY PROTEIN"/>
    <property type="match status" value="1"/>
</dbReference>
<dbReference type="InterPro" id="IPR041483">
    <property type="entry name" value="TetR_C_34"/>
</dbReference>
<dbReference type="EMBL" id="JBHUCM010000016">
    <property type="protein sequence ID" value="MFD1539213.1"/>
    <property type="molecule type" value="Genomic_DNA"/>
</dbReference>
<keyword evidence="1 2" id="KW-0238">DNA-binding</keyword>
<keyword evidence="5" id="KW-1185">Reference proteome</keyword>
<dbReference type="InterPro" id="IPR050109">
    <property type="entry name" value="HTH-type_TetR-like_transc_reg"/>
</dbReference>
<organism evidence="4 5">
    <name type="scientific">Nonomuraea guangzhouensis</name>
    <dbReference type="NCBI Taxonomy" id="1291555"/>
    <lineage>
        <taxon>Bacteria</taxon>
        <taxon>Bacillati</taxon>
        <taxon>Actinomycetota</taxon>
        <taxon>Actinomycetes</taxon>
        <taxon>Streptosporangiales</taxon>
        <taxon>Streptosporangiaceae</taxon>
        <taxon>Nonomuraea</taxon>
    </lineage>
</organism>
<dbReference type="PROSITE" id="PS50977">
    <property type="entry name" value="HTH_TETR_2"/>
    <property type="match status" value="1"/>
</dbReference>
<proteinExistence type="predicted"/>
<dbReference type="Pfam" id="PF00440">
    <property type="entry name" value="TetR_N"/>
    <property type="match status" value="1"/>
</dbReference>
<name>A0ABW4G906_9ACTN</name>
<protein>
    <submittedName>
        <fullName evidence="4">TetR/AcrR family transcriptional regulator</fullName>
    </submittedName>
</protein>
<comment type="caution">
    <text evidence="4">The sequence shown here is derived from an EMBL/GenBank/DDBJ whole genome shotgun (WGS) entry which is preliminary data.</text>
</comment>
<feature type="DNA-binding region" description="H-T-H motif" evidence="2">
    <location>
        <begin position="39"/>
        <end position="58"/>
    </location>
</feature>
<dbReference type="RefSeq" id="WP_219533083.1">
    <property type="nucleotide sequence ID" value="NZ_JAHKRM010000016.1"/>
</dbReference>
<evidence type="ECO:0000256" key="2">
    <source>
        <dbReference type="PROSITE-ProRule" id="PRU00335"/>
    </source>
</evidence>